<reference evidence="1" key="1">
    <citation type="submission" date="2020-01" db="EMBL/GenBank/DDBJ databases">
        <authorList>
            <person name="Meier V. D."/>
            <person name="Meier V D."/>
        </authorList>
    </citation>
    <scope>NUCLEOTIDE SEQUENCE</scope>
    <source>
        <strain evidence="1">HLG_WM_MAG_08</strain>
    </source>
</reference>
<evidence type="ECO:0000313" key="1">
    <source>
        <dbReference type="EMBL" id="CAA6804181.1"/>
    </source>
</evidence>
<dbReference type="EMBL" id="CACVAV010000070">
    <property type="protein sequence ID" value="CAA6804181.1"/>
    <property type="molecule type" value="Genomic_DNA"/>
</dbReference>
<organism evidence="1">
    <name type="scientific">uncultured Thiotrichaceae bacterium</name>
    <dbReference type="NCBI Taxonomy" id="298394"/>
    <lineage>
        <taxon>Bacteria</taxon>
        <taxon>Pseudomonadati</taxon>
        <taxon>Pseudomonadota</taxon>
        <taxon>Gammaproteobacteria</taxon>
        <taxon>Thiotrichales</taxon>
        <taxon>Thiotrichaceae</taxon>
        <taxon>environmental samples</taxon>
    </lineage>
</organism>
<evidence type="ECO:0008006" key="2">
    <source>
        <dbReference type="Google" id="ProtNLM"/>
    </source>
</evidence>
<dbReference type="InterPro" id="IPR022172">
    <property type="entry name" value="DUF3703"/>
</dbReference>
<sequence length="119" mass="13093">MGSFSKKIAPSIIAQLEAAHKARTDNDSSLDFRHLENAHVLGQASTYWHTLVHLKMLAWSVRNRVLREFFGQIFRIIGAATKTAFGLIPEGNTGGANISPFKSLPIAAEFSEIIQSAKK</sequence>
<accession>A0A6S6S742</accession>
<proteinExistence type="predicted"/>
<dbReference type="AlphaFoldDB" id="A0A6S6S742"/>
<name>A0A6S6S742_9GAMM</name>
<dbReference type="Pfam" id="PF12487">
    <property type="entry name" value="DUF3703"/>
    <property type="match status" value="1"/>
</dbReference>
<gene>
    <name evidence="1" type="ORF">HELGO_WM30620</name>
</gene>
<protein>
    <recommendedName>
        <fullName evidence="2">DUF3703 domain-containing protein</fullName>
    </recommendedName>
</protein>